<accession>A0A2T6AWU9</accession>
<sequence>MGIKKRVVQVLSVGLICSSLSVPTFASESSGVTGGWTEGEGYWNANEVSTLAAEHHGWVEAHPYDADLERAVGETYWDGVYHYTRARMETIGGTPETDSGRQWDWDYTYAASPYAAYTYVARTYYGR</sequence>
<name>A0A2T6AWU9_9BACL</name>
<feature type="chain" id="PRO_5015580428" description="Lactococcin 972 family bacteriocin" evidence="1">
    <location>
        <begin position="27"/>
        <end position="127"/>
    </location>
</feature>
<evidence type="ECO:0000313" key="3">
    <source>
        <dbReference type="Proteomes" id="UP000244240"/>
    </source>
</evidence>
<protein>
    <recommendedName>
        <fullName evidence="4">Lactococcin 972 family bacteriocin</fullName>
    </recommendedName>
</protein>
<dbReference type="OrthoDB" id="5023307at2"/>
<dbReference type="Proteomes" id="UP000244240">
    <property type="component" value="Unassembled WGS sequence"/>
</dbReference>
<evidence type="ECO:0000313" key="2">
    <source>
        <dbReference type="EMBL" id="PTX48305.1"/>
    </source>
</evidence>
<dbReference type="EMBL" id="QBKR01000046">
    <property type="protein sequence ID" value="PTX48305.1"/>
    <property type="molecule type" value="Genomic_DNA"/>
</dbReference>
<keyword evidence="1" id="KW-0732">Signal</keyword>
<comment type="caution">
    <text evidence="2">The sequence shown here is derived from an EMBL/GenBank/DDBJ whole genome shotgun (WGS) entry which is preliminary data.</text>
</comment>
<reference evidence="2 3" key="1">
    <citation type="submission" date="2018-04" db="EMBL/GenBank/DDBJ databases">
        <title>Genomic Encyclopedia of Archaeal and Bacterial Type Strains, Phase II (KMG-II): from individual species to whole genera.</title>
        <authorList>
            <person name="Goeker M."/>
        </authorList>
    </citation>
    <scope>NUCLEOTIDE SEQUENCE [LARGE SCALE GENOMIC DNA]</scope>
    <source>
        <strain evidence="2 3">DSM 45787</strain>
    </source>
</reference>
<feature type="signal peptide" evidence="1">
    <location>
        <begin position="1"/>
        <end position="26"/>
    </location>
</feature>
<evidence type="ECO:0008006" key="4">
    <source>
        <dbReference type="Google" id="ProtNLM"/>
    </source>
</evidence>
<organism evidence="2 3">
    <name type="scientific">Melghirimyces profundicolus</name>
    <dbReference type="NCBI Taxonomy" id="1242148"/>
    <lineage>
        <taxon>Bacteria</taxon>
        <taxon>Bacillati</taxon>
        <taxon>Bacillota</taxon>
        <taxon>Bacilli</taxon>
        <taxon>Bacillales</taxon>
        <taxon>Thermoactinomycetaceae</taxon>
        <taxon>Melghirimyces</taxon>
    </lineage>
</organism>
<dbReference type="AlphaFoldDB" id="A0A2T6AWU9"/>
<keyword evidence="3" id="KW-1185">Reference proteome</keyword>
<dbReference type="RefSeq" id="WP_146172212.1">
    <property type="nucleotide sequence ID" value="NZ_QBKR01000046.1"/>
</dbReference>
<evidence type="ECO:0000256" key="1">
    <source>
        <dbReference type="SAM" id="SignalP"/>
    </source>
</evidence>
<gene>
    <name evidence="2" type="ORF">C8P63_14614</name>
</gene>
<proteinExistence type="predicted"/>